<keyword evidence="4" id="KW-1185">Reference proteome</keyword>
<evidence type="ECO:0008006" key="5">
    <source>
        <dbReference type="Google" id="ProtNLM"/>
    </source>
</evidence>
<accession>A0A431U3I5</accession>
<feature type="transmembrane region" description="Helical" evidence="2">
    <location>
        <begin position="247"/>
        <end position="271"/>
    </location>
</feature>
<keyword evidence="2" id="KW-0812">Transmembrane</keyword>
<feature type="transmembrane region" description="Helical" evidence="2">
    <location>
        <begin position="92"/>
        <end position="112"/>
    </location>
</feature>
<feature type="transmembrane region" description="Helical" evidence="2">
    <location>
        <begin position="51"/>
        <end position="72"/>
    </location>
</feature>
<comment type="caution">
    <text evidence="3">The sequence shown here is derived from an EMBL/GenBank/DDBJ whole genome shotgun (WGS) entry which is preliminary data.</text>
</comment>
<name>A0A431U3I5_9BACT</name>
<dbReference type="OrthoDB" id="1049480at2"/>
<evidence type="ECO:0000313" key="3">
    <source>
        <dbReference type="EMBL" id="RTQ50047.1"/>
    </source>
</evidence>
<dbReference type="Proteomes" id="UP000282184">
    <property type="component" value="Unassembled WGS sequence"/>
</dbReference>
<feature type="transmembrane region" description="Helical" evidence="2">
    <location>
        <begin position="168"/>
        <end position="186"/>
    </location>
</feature>
<proteinExistence type="predicted"/>
<dbReference type="AlphaFoldDB" id="A0A431U3I5"/>
<organism evidence="3 4">
    <name type="scientific">Hymenobacter gummosus</name>
    <dbReference type="NCBI Taxonomy" id="1776032"/>
    <lineage>
        <taxon>Bacteria</taxon>
        <taxon>Pseudomonadati</taxon>
        <taxon>Bacteroidota</taxon>
        <taxon>Cytophagia</taxon>
        <taxon>Cytophagales</taxon>
        <taxon>Hymenobacteraceae</taxon>
        <taxon>Hymenobacter</taxon>
    </lineage>
</organism>
<feature type="transmembrane region" description="Helical" evidence="2">
    <location>
        <begin position="207"/>
        <end position="227"/>
    </location>
</feature>
<evidence type="ECO:0000313" key="4">
    <source>
        <dbReference type="Proteomes" id="UP000282184"/>
    </source>
</evidence>
<evidence type="ECO:0000256" key="1">
    <source>
        <dbReference type="SAM" id="MobiDB-lite"/>
    </source>
</evidence>
<keyword evidence="2" id="KW-0472">Membrane</keyword>
<dbReference type="EMBL" id="RXOF01000005">
    <property type="protein sequence ID" value="RTQ50047.1"/>
    <property type="molecule type" value="Genomic_DNA"/>
</dbReference>
<sequence>METPRPVYQYQPETQYSFTTPQEFYRLRDFGQKFEATIAFVRKHGLNMYRVLLIPALLAVVPMLAVSLFQILNRPTQVDPGDWRAVLASSGPGLGAVIILSLTVYMVLYAMFYSFVKLRMYQPDPTAKLTPQEVWAHARGYVLPLMGYAFVAVVLVLLAMMFLFLPGIYVGVVFSMLLPIVVFEDAGLGRSISRSFSLMSGKWWSTFGLIVVGSMALGIITVPLSLFSQGAAVAVVAGGGFASKVALAVAQLVQLVVQLLLAPLFNLLLLFQYFNLVERRDHVSLQWRAEQLGQTPAAAQAAAAPDDNLFRPSYGDQSL</sequence>
<reference evidence="3 4" key="1">
    <citation type="submission" date="2018-12" db="EMBL/GenBank/DDBJ databases">
        <title>Hymenobacter gummosus sp. nov., isolated from a spring.</title>
        <authorList>
            <person name="Nie L."/>
        </authorList>
    </citation>
    <scope>NUCLEOTIDE SEQUENCE [LARGE SCALE GENOMIC DNA]</scope>
    <source>
        <strain evidence="3 4">KCTC 52166</strain>
    </source>
</reference>
<feature type="transmembrane region" description="Helical" evidence="2">
    <location>
        <begin position="141"/>
        <end position="162"/>
    </location>
</feature>
<dbReference type="RefSeq" id="WP_126693098.1">
    <property type="nucleotide sequence ID" value="NZ_RXOF01000005.1"/>
</dbReference>
<keyword evidence="2" id="KW-1133">Transmembrane helix</keyword>
<feature type="region of interest" description="Disordered" evidence="1">
    <location>
        <begin position="300"/>
        <end position="319"/>
    </location>
</feature>
<gene>
    <name evidence="3" type="ORF">EJV47_10415</name>
</gene>
<protein>
    <recommendedName>
        <fullName evidence="5">Glycerophosphoryl diester phosphodiesterase membrane domain-containing protein</fullName>
    </recommendedName>
</protein>
<evidence type="ECO:0000256" key="2">
    <source>
        <dbReference type="SAM" id="Phobius"/>
    </source>
</evidence>